<dbReference type="Gene3D" id="3.30.420.40">
    <property type="match status" value="2"/>
</dbReference>
<dbReference type="AlphaFoldDB" id="A0A2J8B4V3"/>
<dbReference type="NCBIfam" id="TIGR03725">
    <property type="entry name" value="T6A_YeaZ"/>
    <property type="match status" value="1"/>
</dbReference>
<evidence type="ECO:0000313" key="2">
    <source>
        <dbReference type="EMBL" id="PNH19792.1"/>
    </source>
</evidence>
<dbReference type="GO" id="GO:0002949">
    <property type="term" value="P:tRNA threonylcarbamoyladenosine modification"/>
    <property type="evidence" value="ECO:0007669"/>
    <property type="project" value="InterPro"/>
</dbReference>
<protein>
    <submittedName>
        <fullName evidence="2">tRNA (Adenosine(37)-N6)-threonylcarbamoyltransferase complex dimerization subunit type 1 TsaB</fullName>
    </submittedName>
</protein>
<evidence type="ECO:0000313" key="3">
    <source>
        <dbReference type="Proteomes" id="UP000236394"/>
    </source>
</evidence>
<keyword evidence="2" id="KW-0808">Transferase</keyword>
<dbReference type="RefSeq" id="WP_012993306.1">
    <property type="nucleotide sequence ID" value="NZ_NBZD01000001.1"/>
</dbReference>
<name>A0A2J8B4V3_9FIRM</name>
<feature type="domain" description="Gcp-like" evidence="1">
    <location>
        <begin position="34"/>
        <end position="151"/>
    </location>
</feature>
<dbReference type="EMBL" id="NBZD01000001">
    <property type="protein sequence ID" value="PNH19792.1"/>
    <property type="molecule type" value="Genomic_DNA"/>
</dbReference>
<gene>
    <name evidence="2" type="ORF">B7R76_02635</name>
</gene>
<dbReference type="SUPFAM" id="SSF53067">
    <property type="entry name" value="Actin-like ATPase domain"/>
    <property type="match status" value="2"/>
</dbReference>
<proteinExistence type="predicted"/>
<evidence type="ECO:0000259" key="1">
    <source>
        <dbReference type="Pfam" id="PF00814"/>
    </source>
</evidence>
<sequence>MYILSGNTATSDASTALWLDGKVIGEINLSLDLTHSETFFPTLEQLLSLTRVKLSDIDAFACVIGPGSFTGIRIGVAGMKMIASALKKPVMPVDSLTAIAVNYAPYFRDEILATALNARNGRIFAAAYLSGQRITEPVAVDASAWLNDLSRKNGTKKINLLIDNAWPELLASLPDNVQVANFAATIHAGAVAEIAASMLKQGEKGDPNQLLPLYLVPSQAERLANV</sequence>
<dbReference type="GO" id="GO:0016740">
    <property type="term" value="F:transferase activity"/>
    <property type="evidence" value="ECO:0007669"/>
    <property type="project" value="UniProtKB-KW"/>
</dbReference>
<dbReference type="InterPro" id="IPR043129">
    <property type="entry name" value="ATPase_NBD"/>
</dbReference>
<comment type="caution">
    <text evidence="2">The sequence shown here is derived from an EMBL/GenBank/DDBJ whole genome shotgun (WGS) entry which is preliminary data.</text>
</comment>
<reference evidence="3" key="1">
    <citation type="submission" date="2017-04" db="EMBL/GenBank/DDBJ databases">
        <authorList>
            <person name="Bumgarner R.E."/>
            <person name="Fredricks D.N."/>
            <person name="Srinivasan S."/>
        </authorList>
    </citation>
    <scope>NUCLEOTIDE SEQUENCE [LARGE SCALE GENOMIC DNA]</scope>
    <source>
        <strain evidence="3">KA00405</strain>
    </source>
</reference>
<accession>A0A2J8B4V3</accession>
<dbReference type="OMA" id="WEPRAST"/>
<dbReference type="InterPro" id="IPR000905">
    <property type="entry name" value="Gcp-like_dom"/>
</dbReference>
<dbReference type="Pfam" id="PF00814">
    <property type="entry name" value="TsaD"/>
    <property type="match status" value="1"/>
</dbReference>
<dbReference type="InterPro" id="IPR022496">
    <property type="entry name" value="T6A_TsaB"/>
</dbReference>
<organism evidence="2 3">
    <name type="scientific">Mageeibacillus indolicus</name>
    <dbReference type="NCBI Taxonomy" id="884684"/>
    <lineage>
        <taxon>Bacteria</taxon>
        <taxon>Bacillati</taxon>
        <taxon>Bacillota</taxon>
        <taxon>Clostridia</taxon>
        <taxon>Eubacteriales</taxon>
        <taxon>Oscillospiraceae</taxon>
        <taxon>Mageeibacillus</taxon>
    </lineage>
</organism>
<dbReference type="Proteomes" id="UP000236394">
    <property type="component" value="Unassembled WGS sequence"/>
</dbReference>